<gene>
    <name evidence="2" type="ORF">AELLOGFF_02692</name>
</gene>
<feature type="transmembrane region" description="Helical" evidence="1">
    <location>
        <begin position="12"/>
        <end position="33"/>
    </location>
</feature>
<evidence type="ECO:0000256" key="1">
    <source>
        <dbReference type="SAM" id="Phobius"/>
    </source>
</evidence>
<dbReference type="Proteomes" id="UP000430146">
    <property type="component" value="Unassembled WGS sequence"/>
</dbReference>
<dbReference type="RefSeq" id="WP_159229027.1">
    <property type="nucleotide sequence ID" value="NZ_CACSIP010000003.1"/>
</dbReference>
<protein>
    <submittedName>
        <fullName evidence="2">Uncharacterized protein</fullName>
    </submittedName>
</protein>
<dbReference type="EMBL" id="CACSIP010000003">
    <property type="protein sequence ID" value="CAA0091657.1"/>
    <property type="molecule type" value="Genomic_DNA"/>
</dbReference>
<keyword evidence="1" id="KW-0472">Membrane</keyword>
<dbReference type="OrthoDB" id="9977120at2"/>
<feature type="transmembrane region" description="Helical" evidence="1">
    <location>
        <begin position="39"/>
        <end position="58"/>
    </location>
</feature>
<accession>A0A5S9NLT8</accession>
<name>A0A5S9NLT8_MYCVN</name>
<feature type="transmembrane region" description="Helical" evidence="1">
    <location>
        <begin position="70"/>
        <end position="89"/>
    </location>
</feature>
<keyword evidence="3" id="KW-1185">Reference proteome</keyword>
<evidence type="ECO:0000313" key="3">
    <source>
        <dbReference type="Proteomes" id="UP000430146"/>
    </source>
</evidence>
<sequence length="100" mass="10789">MTTVKRALSTSGMLCLGVLAATGIYLACVLVTFMLGGMFYSITLGAMVAPVVAFVIFAYRWTRRRATTAWPLMTAMVVTQVVIAAAAFLDSPSTATMWFH</sequence>
<organism evidence="2 3">
    <name type="scientific">Mycolicibacterium vanbaalenii</name>
    <name type="common">Mycobacterium vanbaalenii</name>
    <dbReference type="NCBI Taxonomy" id="110539"/>
    <lineage>
        <taxon>Bacteria</taxon>
        <taxon>Bacillati</taxon>
        <taxon>Actinomycetota</taxon>
        <taxon>Actinomycetes</taxon>
        <taxon>Mycobacteriales</taxon>
        <taxon>Mycobacteriaceae</taxon>
        <taxon>Mycolicibacterium</taxon>
    </lineage>
</organism>
<reference evidence="2 3" key="1">
    <citation type="submission" date="2019-11" db="EMBL/GenBank/DDBJ databases">
        <authorList>
            <person name="Holert J."/>
        </authorList>
    </citation>
    <scope>NUCLEOTIDE SEQUENCE [LARGE SCALE GENOMIC DNA]</scope>
    <source>
        <strain evidence="2">BC8_1</strain>
    </source>
</reference>
<keyword evidence="1" id="KW-1133">Transmembrane helix</keyword>
<proteinExistence type="predicted"/>
<keyword evidence="1" id="KW-0812">Transmembrane</keyword>
<dbReference type="AlphaFoldDB" id="A0A5S9NLT8"/>
<evidence type="ECO:0000313" key="2">
    <source>
        <dbReference type="EMBL" id="CAA0091657.1"/>
    </source>
</evidence>